<dbReference type="Pfam" id="PF00271">
    <property type="entry name" value="Helicase_C"/>
    <property type="match status" value="1"/>
</dbReference>
<evidence type="ECO:0000256" key="9">
    <source>
        <dbReference type="ARBA" id="ARBA00023172"/>
    </source>
</evidence>
<evidence type="ECO:0000256" key="15">
    <source>
        <dbReference type="RuleBase" id="RU363016"/>
    </source>
</evidence>
<keyword evidence="10 15" id="KW-0234">DNA repair</keyword>
<dbReference type="CDD" id="cd04488">
    <property type="entry name" value="RecG_wedge_OBF"/>
    <property type="match status" value="1"/>
</dbReference>
<comment type="similarity">
    <text evidence="1 15">Belongs to the helicase family. RecG subfamily.</text>
</comment>
<keyword evidence="4 15" id="KW-0227">DNA damage</keyword>
<dbReference type="EMBL" id="PFGC01000004">
    <property type="protein sequence ID" value="PIW37435.1"/>
    <property type="molecule type" value="Genomic_DNA"/>
</dbReference>
<dbReference type="Gene3D" id="2.40.50.140">
    <property type="entry name" value="Nucleic acid-binding proteins"/>
    <property type="match status" value="1"/>
</dbReference>
<evidence type="ECO:0000256" key="4">
    <source>
        <dbReference type="ARBA" id="ARBA00022763"/>
    </source>
</evidence>
<gene>
    <name evidence="18" type="ORF">COW24_00135</name>
</gene>
<dbReference type="PANTHER" id="PTHR47964">
    <property type="entry name" value="ATP-DEPENDENT DNA HELICASE HOMOLOG RECG, CHLOROPLASTIC"/>
    <property type="match status" value="1"/>
</dbReference>
<keyword evidence="3 15" id="KW-0547">Nucleotide-binding</keyword>
<dbReference type="InterPro" id="IPR014001">
    <property type="entry name" value="Helicase_ATP-bd"/>
</dbReference>
<keyword evidence="5 15" id="KW-0378">Hydrolase</keyword>
<dbReference type="InterPro" id="IPR027417">
    <property type="entry name" value="P-loop_NTPase"/>
</dbReference>
<dbReference type="InterPro" id="IPR004609">
    <property type="entry name" value="ATP-dep_DNA_helicase_RecG"/>
</dbReference>
<keyword evidence="7 15" id="KW-0067">ATP-binding</keyword>
<keyword evidence="8" id="KW-0238">DNA-binding</keyword>
<dbReference type="Pfam" id="PF17191">
    <property type="entry name" value="RecG_wedge"/>
    <property type="match status" value="1"/>
</dbReference>
<dbReference type="GO" id="GO:0043138">
    <property type="term" value="F:3'-5' DNA helicase activity"/>
    <property type="evidence" value="ECO:0007669"/>
    <property type="project" value="UniProtKB-EC"/>
</dbReference>
<dbReference type="Gene3D" id="3.40.50.300">
    <property type="entry name" value="P-loop containing nucleotide triphosphate hydrolases"/>
    <property type="match status" value="2"/>
</dbReference>
<keyword evidence="6 15" id="KW-0347">Helicase</keyword>
<dbReference type="GO" id="GO:0005524">
    <property type="term" value="F:ATP binding"/>
    <property type="evidence" value="ECO:0007669"/>
    <property type="project" value="UniProtKB-KW"/>
</dbReference>
<evidence type="ECO:0000256" key="11">
    <source>
        <dbReference type="ARBA" id="ARBA00023235"/>
    </source>
</evidence>
<dbReference type="SUPFAM" id="SSF50249">
    <property type="entry name" value="Nucleic acid-binding proteins"/>
    <property type="match status" value="1"/>
</dbReference>
<comment type="catalytic activity">
    <reaction evidence="14 15">
        <text>ATP + H2O = ADP + phosphate + H(+)</text>
        <dbReference type="Rhea" id="RHEA:13065"/>
        <dbReference type="ChEBI" id="CHEBI:15377"/>
        <dbReference type="ChEBI" id="CHEBI:15378"/>
        <dbReference type="ChEBI" id="CHEBI:30616"/>
        <dbReference type="ChEBI" id="CHEBI:43474"/>
        <dbReference type="ChEBI" id="CHEBI:456216"/>
        <dbReference type="EC" id="5.6.2.4"/>
    </reaction>
</comment>
<protein>
    <recommendedName>
        <fullName evidence="2 15">ATP-dependent DNA helicase RecG</fullName>
        <ecNumber evidence="13 15">5.6.2.4</ecNumber>
    </recommendedName>
</protein>
<evidence type="ECO:0000256" key="1">
    <source>
        <dbReference type="ARBA" id="ARBA00007504"/>
    </source>
</evidence>
<dbReference type="PROSITE" id="PS51194">
    <property type="entry name" value="HELICASE_CTER"/>
    <property type="match status" value="1"/>
</dbReference>
<reference evidence="18 19" key="1">
    <citation type="submission" date="2017-09" db="EMBL/GenBank/DDBJ databases">
        <title>Depth-based differentiation of microbial function through sediment-hosted aquifers and enrichment of novel symbionts in the deep terrestrial subsurface.</title>
        <authorList>
            <person name="Probst A.J."/>
            <person name="Ladd B."/>
            <person name="Jarett J.K."/>
            <person name="Geller-Mcgrath D.E."/>
            <person name="Sieber C.M."/>
            <person name="Emerson J.B."/>
            <person name="Anantharaman K."/>
            <person name="Thomas B.C."/>
            <person name="Malmstrom R."/>
            <person name="Stieglmeier M."/>
            <person name="Klingl A."/>
            <person name="Woyke T."/>
            <person name="Ryan C.M."/>
            <person name="Banfield J.F."/>
        </authorList>
    </citation>
    <scope>NUCLEOTIDE SEQUENCE [LARGE SCALE GENOMIC DNA]</scope>
    <source>
        <strain evidence="18">CG15_BIG_FIL_POST_REV_8_21_14_020_45_12</strain>
    </source>
</reference>
<dbReference type="GO" id="GO:0003677">
    <property type="term" value="F:DNA binding"/>
    <property type="evidence" value="ECO:0007669"/>
    <property type="project" value="UniProtKB-KW"/>
</dbReference>
<evidence type="ECO:0000256" key="12">
    <source>
        <dbReference type="ARBA" id="ARBA00034617"/>
    </source>
</evidence>
<evidence type="ECO:0000256" key="14">
    <source>
        <dbReference type="ARBA" id="ARBA00048988"/>
    </source>
</evidence>
<dbReference type="SMART" id="SM00487">
    <property type="entry name" value="DEXDc"/>
    <property type="match status" value="1"/>
</dbReference>
<dbReference type="CDD" id="cd17992">
    <property type="entry name" value="DEXHc_RecG"/>
    <property type="match status" value="1"/>
</dbReference>
<feature type="domain" description="Helicase C-terminal" evidence="17">
    <location>
        <begin position="452"/>
        <end position="612"/>
    </location>
</feature>
<evidence type="ECO:0000256" key="6">
    <source>
        <dbReference type="ARBA" id="ARBA00022806"/>
    </source>
</evidence>
<sequence>MSRSIGELHGVGPALKKRLESLDINTIDDLVWHLPRLHEDRSQLTSVVDIEEGMDVNVKVKIDKVGVRQAFRHRRMQIAEAVVSDETGSIKVIWFNQPHIATTLKVEDEVLLAGKVKRTKYGLSIQSPVYEKVATGRATVHTGRIVPKYRLTAGVTQKQMRYFVKQALERIGPMADYLPAPIRDSAGIIPLDHALQQAHFPESAEQHAAALFRLDFDRIYIRQLYSQVQRLEVEQQSATAIAFNEAATKEFVSSLPWPLTNAQRRVAWDIFQDLAKERPMNRLLVGDVGSGKTVVAAMALFQTVKAGKQGVLMAPTEILAKQHYASLTSMFEGFDISLELHTGSTKTNKLQDQLIEPDIIVGTHALIQKGVNFKNLGLAIIDEQHRFGVDQRRRLKEQSGDADTMPHLLSMSATPIPRTLALALYGELDLSIIDEMPAGRLAVMTRVVPPRKRADAYEFVKEHLKQGEQCFILCPLIDPSDTLGVKSVTAEYDQLSKGPLAGQSLAMLHGKMAPREKDAIMEQMRAKKIDVLVATSVIEVGVDIPDATIIMIEGAERFGLAQLHQFRGRVGRSDRQSYCFLFTDSPSESTTERLSALVSSNDGMKLAEKDLDMRGSGEVLGTEQSGYSEVAMLAVQQPALLAAAQAAARLSIADNWLQKSAPLQAKMNAFLQSVHLE</sequence>
<evidence type="ECO:0000256" key="8">
    <source>
        <dbReference type="ARBA" id="ARBA00023125"/>
    </source>
</evidence>
<evidence type="ECO:0000256" key="7">
    <source>
        <dbReference type="ARBA" id="ARBA00022840"/>
    </source>
</evidence>
<accession>A0A2M7H5C1</accession>
<dbReference type="Proteomes" id="UP000230292">
    <property type="component" value="Unassembled WGS sequence"/>
</dbReference>
<keyword evidence="11" id="KW-0413">Isomerase</keyword>
<dbReference type="PROSITE" id="PS51192">
    <property type="entry name" value="HELICASE_ATP_BIND_1"/>
    <property type="match status" value="1"/>
</dbReference>
<dbReference type="EC" id="5.6.2.4" evidence="13 15"/>
<dbReference type="NCBIfam" id="NF008168">
    <property type="entry name" value="PRK10917.2-2"/>
    <property type="match status" value="1"/>
</dbReference>
<evidence type="ECO:0000256" key="2">
    <source>
        <dbReference type="ARBA" id="ARBA00017846"/>
    </source>
</evidence>
<name>A0A2M7H5C1_9BACT</name>
<dbReference type="AlphaFoldDB" id="A0A2M7H5C1"/>
<evidence type="ECO:0000256" key="5">
    <source>
        <dbReference type="ARBA" id="ARBA00022801"/>
    </source>
</evidence>
<evidence type="ECO:0000259" key="16">
    <source>
        <dbReference type="PROSITE" id="PS51192"/>
    </source>
</evidence>
<dbReference type="NCBIfam" id="TIGR00643">
    <property type="entry name" value="recG"/>
    <property type="match status" value="1"/>
</dbReference>
<dbReference type="Pfam" id="PF00270">
    <property type="entry name" value="DEAD"/>
    <property type="match status" value="1"/>
</dbReference>
<dbReference type="InterPro" id="IPR011545">
    <property type="entry name" value="DEAD/DEAH_box_helicase_dom"/>
</dbReference>
<dbReference type="GO" id="GO:0006281">
    <property type="term" value="P:DNA repair"/>
    <property type="evidence" value="ECO:0007669"/>
    <property type="project" value="UniProtKB-UniRule"/>
</dbReference>
<evidence type="ECO:0000256" key="13">
    <source>
        <dbReference type="ARBA" id="ARBA00034808"/>
    </source>
</evidence>
<organism evidence="18 19">
    <name type="scientific">Candidatus Kerfeldbacteria bacterium CG15_BIG_FIL_POST_REV_8_21_14_020_45_12</name>
    <dbReference type="NCBI Taxonomy" id="2014247"/>
    <lineage>
        <taxon>Bacteria</taxon>
        <taxon>Candidatus Kerfeldiibacteriota</taxon>
    </lineage>
</organism>
<comment type="catalytic activity">
    <reaction evidence="12 15">
        <text>Couples ATP hydrolysis with the unwinding of duplex DNA by translocating in the 3'-5' direction.</text>
        <dbReference type="EC" id="5.6.2.4"/>
    </reaction>
</comment>
<dbReference type="InterPro" id="IPR012340">
    <property type="entry name" value="NA-bd_OB-fold"/>
</dbReference>
<comment type="function">
    <text evidence="15">Plays a critical role in recombination and DNA repair. Helps process Holliday junction intermediates to mature products by catalyzing branch migration. Has replication fork regression activity, unwinds stalled or blocked replication forks to make a HJ that can be resolved. Has a DNA unwinding activity characteristic of a DNA helicase with 3'-5' polarity.</text>
</comment>
<dbReference type="SMART" id="SM00490">
    <property type="entry name" value="HELICc"/>
    <property type="match status" value="1"/>
</dbReference>
<evidence type="ECO:0000256" key="3">
    <source>
        <dbReference type="ARBA" id="ARBA00022741"/>
    </source>
</evidence>
<dbReference type="SUPFAM" id="SSF52540">
    <property type="entry name" value="P-loop containing nucleoside triphosphate hydrolases"/>
    <property type="match status" value="2"/>
</dbReference>
<dbReference type="InterPro" id="IPR047112">
    <property type="entry name" value="RecG/Mfd"/>
</dbReference>
<feature type="domain" description="Helicase ATP-binding" evidence="16">
    <location>
        <begin position="273"/>
        <end position="433"/>
    </location>
</feature>
<dbReference type="GO" id="GO:0016887">
    <property type="term" value="F:ATP hydrolysis activity"/>
    <property type="evidence" value="ECO:0007669"/>
    <property type="project" value="RHEA"/>
</dbReference>
<evidence type="ECO:0000259" key="17">
    <source>
        <dbReference type="PROSITE" id="PS51194"/>
    </source>
</evidence>
<dbReference type="GO" id="GO:0006310">
    <property type="term" value="P:DNA recombination"/>
    <property type="evidence" value="ECO:0007669"/>
    <property type="project" value="UniProtKB-UniRule"/>
</dbReference>
<evidence type="ECO:0000313" key="19">
    <source>
        <dbReference type="Proteomes" id="UP000230292"/>
    </source>
</evidence>
<keyword evidence="9 15" id="KW-0233">DNA recombination</keyword>
<dbReference type="NCBIfam" id="NF008165">
    <property type="entry name" value="PRK10917.1-3"/>
    <property type="match status" value="1"/>
</dbReference>
<evidence type="ECO:0000313" key="18">
    <source>
        <dbReference type="EMBL" id="PIW37435.1"/>
    </source>
</evidence>
<dbReference type="PANTHER" id="PTHR47964:SF1">
    <property type="entry name" value="ATP-DEPENDENT DNA HELICASE HOMOLOG RECG, CHLOROPLASTIC"/>
    <property type="match status" value="1"/>
</dbReference>
<dbReference type="InterPro" id="IPR001650">
    <property type="entry name" value="Helicase_C-like"/>
</dbReference>
<proteinExistence type="inferred from homology"/>
<dbReference type="InterPro" id="IPR033454">
    <property type="entry name" value="RecG_wedge"/>
</dbReference>
<comment type="caution">
    <text evidence="18">The sequence shown here is derived from an EMBL/GenBank/DDBJ whole genome shotgun (WGS) entry which is preliminary data.</text>
</comment>
<evidence type="ECO:0000256" key="10">
    <source>
        <dbReference type="ARBA" id="ARBA00023204"/>
    </source>
</evidence>